<organism evidence="1 2">
    <name type="scientific">Deinococcus cellulosilyticus (strain DSM 18568 / NBRC 106333 / KACC 11606 / 5516J-15)</name>
    <dbReference type="NCBI Taxonomy" id="1223518"/>
    <lineage>
        <taxon>Bacteria</taxon>
        <taxon>Thermotogati</taxon>
        <taxon>Deinococcota</taxon>
        <taxon>Deinococci</taxon>
        <taxon>Deinococcales</taxon>
        <taxon>Deinococcaceae</taxon>
        <taxon>Deinococcus</taxon>
    </lineage>
</organism>
<sequence length="98" mass="11530">MKLVRDHAREQHSEAHFERLSEEDFPRYLRLKLQEEVQEYLAQSSAEELADILEVVYALAELQGIQKDNLEALREVKAREQGTFRERLALVRKEPTHG</sequence>
<evidence type="ECO:0000313" key="2">
    <source>
        <dbReference type="Proteomes" id="UP000321306"/>
    </source>
</evidence>
<dbReference type="OrthoDB" id="9813491at2"/>
<evidence type="ECO:0008006" key="3">
    <source>
        <dbReference type="Google" id="ProtNLM"/>
    </source>
</evidence>
<proteinExistence type="predicted"/>
<comment type="caution">
    <text evidence="1">The sequence shown here is derived from an EMBL/GenBank/DDBJ whole genome shotgun (WGS) entry which is preliminary data.</text>
</comment>
<name>A0A511N6U7_DEIC1</name>
<reference evidence="1 2" key="1">
    <citation type="submission" date="2019-07" db="EMBL/GenBank/DDBJ databases">
        <title>Whole genome shotgun sequence of Deinococcus cellulosilyticus NBRC 106333.</title>
        <authorList>
            <person name="Hosoyama A."/>
            <person name="Uohara A."/>
            <person name="Ohji S."/>
            <person name="Ichikawa N."/>
        </authorList>
    </citation>
    <scope>NUCLEOTIDE SEQUENCE [LARGE SCALE GENOMIC DNA]</scope>
    <source>
        <strain evidence="1 2">NBRC 106333</strain>
    </source>
</reference>
<keyword evidence="2" id="KW-1185">Reference proteome</keyword>
<dbReference type="CDD" id="cd11532">
    <property type="entry name" value="NTP-PPase_COG4997"/>
    <property type="match status" value="1"/>
</dbReference>
<gene>
    <name evidence="1" type="ORF">DC3_42090</name>
</gene>
<accession>A0A511N6U7</accession>
<dbReference type="Proteomes" id="UP000321306">
    <property type="component" value="Unassembled WGS sequence"/>
</dbReference>
<protein>
    <recommendedName>
        <fullName evidence="3">Phosphoribosyl-ATP pyrophosphohydrolase</fullName>
    </recommendedName>
</protein>
<dbReference type="AlphaFoldDB" id="A0A511N6U7"/>
<dbReference type="EMBL" id="BJXB01000022">
    <property type="protein sequence ID" value="GEM48574.1"/>
    <property type="molecule type" value="Genomic_DNA"/>
</dbReference>
<evidence type="ECO:0000313" key="1">
    <source>
        <dbReference type="EMBL" id="GEM48574.1"/>
    </source>
</evidence>
<dbReference type="RefSeq" id="WP_146887763.1">
    <property type="nucleotide sequence ID" value="NZ_BJXB01000022.1"/>
</dbReference>
<dbReference type="InterPro" id="IPR038735">
    <property type="entry name" value="MSMEG_1276-like_NTP-PPase_dom"/>
</dbReference>